<dbReference type="Proteomes" id="UP000233781">
    <property type="component" value="Unassembled WGS sequence"/>
</dbReference>
<dbReference type="InterPro" id="IPR003615">
    <property type="entry name" value="HNH_nuc"/>
</dbReference>
<evidence type="ECO:0000259" key="1">
    <source>
        <dbReference type="SMART" id="SM00507"/>
    </source>
</evidence>
<evidence type="ECO:0000313" key="2">
    <source>
        <dbReference type="EMBL" id="PKW28082.1"/>
    </source>
</evidence>
<comment type="caution">
    <text evidence="2">The sequence shown here is derived from an EMBL/GenBank/DDBJ whole genome shotgun (WGS) entry which is preliminary data.</text>
</comment>
<feature type="domain" description="HNH nuclease" evidence="1">
    <location>
        <begin position="379"/>
        <end position="430"/>
    </location>
</feature>
<dbReference type="AlphaFoldDB" id="A0A2N3YMK6"/>
<protein>
    <recommendedName>
        <fullName evidence="1">HNH nuclease domain-containing protein</fullName>
    </recommendedName>
</protein>
<dbReference type="RefSeq" id="WP_101396519.1">
    <property type="nucleotide sequence ID" value="NZ_PJNE01000001.1"/>
</dbReference>
<dbReference type="EMBL" id="PJNE01000001">
    <property type="protein sequence ID" value="PKW28082.1"/>
    <property type="molecule type" value="Genomic_DNA"/>
</dbReference>
<proteinExistence type="predicted"/>
<evidence type="ECO:0000313" key="3">
    <source>
        <dbReference type="Proteomes" id="UP000233781"/>
    </source>
</evidence>
<accession>A0A2N3YMK6</accession>
<reference evidence="2 3" key="1">
    <citation type="submission" date="2017-12" db="EMBL/GenBank/DDBJ databases">
        <title>Sequencing the genomes of 1000 Actinobacteria strains.</title>
        <authorList>
            <person name="Klenk H.-P."/>
        </authorList>
    </citation>
    <scope>NUCLEOTIDE SEQUENCE [LARGE SCALE GENOMIC DNA]</scope>
    <source>
        <strain evidence="2 3">DSM 12806</strain>
    </source>
</reference>
<dbReference type="OrthoDB" id="3541361at2"/>
<dbReference type="SMART" id="SM00507">
    <property type="entry name" value="HNHc"/>
    <property type="match status" value="1"/>
</dbReference>
<name>A0A2N3YMK6_9MICO</name>
<dbReference type="CDD" id="cd00085">
    <property type="entry name" value="HNHc"/>
    <property type="match status" value="1"/>
</dbReference>
<dbReference type="Gene3D" id="1.10.30.50">
    <property type="match status" value="1"/>
</dbReference>
<sequence>MADTFEVADGAMSAADAALRRLDAAVHDPASLSQGEWLAVAGHCQALVNRLAAVQSVAVARAARFEQVVLDDGTLGTHEHGPGRVALDAADLVAPHLGVSHHQAQNVVEAAVRRTGREPVPAECDERPGATGLGGLHDAMRAGRLDAYRAGVVADELVEAPAAVAEAVVAALDPHLGTEPAAGLRRRARRVLARLSPDLLRQRAQRARRETGLRRWVAEPGVDAWHGTFPSEDSAAAWAAVDRLARQYVTDGVCSTIEQARGRALTDLVTQQADVQVRLVLTTPAEAAPAAGALDAVAAFPASTPGDAAPEAASGAVGDLVQVTGIRPSEPMLVERGWLERVGAAAGTTVVTQPCHPGSGALVDVLGGLARDGYRPGKRLTAMVTARDGRCRFPGCSVAARFCDLDHVRPWPGGPTDAANLLCLCRRHHRIKQLPGWSVRLAPDGTATWKDPTGRVRTTEPLDALALLVLRADPADPADQADAAAPAAAVPELPSVLEESFERVIEQYRVALRHRATAAAAAPAIPPPQLSLDDAPPF</sequence>
<keyword evidence="3" id="KW-1185">Reference proteome</keyword>
<gene>
    <name evidence="2" type="ORF">ATL31_2937</name>
</gene>
<organism evidence="2 3">
    <name type="scientific">Phycicoccus duodecadis</name>
    <dbReference type="NCBI Taxonomy" id="173053"/>
    <lineage>
        <taxon>Bacteria</taxon>
        <taxon>Bacillati</taxon>
        <taxon>Actinomycetota</taxon>
        <taxon>Actinomycetes</taxon>
        <taxon>Micrococcales</taxon>
        <taxon>Intrasporangiaceae</taxon>
        <taxon>Phycicoccus</taxon>
    </lineage>
</organism>